<evidence type="ECO:0000256" key="6">
    <source>
        <dbReference type="PROSITE-ProRule" id="PRU00723"/>
    </source>
</evidence>
<dbReference type="AlphaFoldDB" id="A0AA39DM56"/>
<keyword evidence="3 6" id="KW-0863">Zinc-finger</keyword>
<dbReference type="SUPFAM" id="SSF90229">
    <property type="entry name" value="CCCH zinc finger"/>
    <property type="match status" value="1"/>
</dbReference>
<dbReference type="InterPro" id="IPR036855">
    <property type="entry name" value="Znf_CCCH_sf"/>
</dbReference>
<evidence type="ECO:0000313" key="10">
    <source>
        <dbReference type="Proteomes" id="UP001168098"/>
    </source>
</evidence>
<dbReference type="EMBL" id="JARBHA010000011">
    <property type="protein sequence ID" value="KAJ9688600.1"/>
    <property type="molecule type" value="Genomic_DNA"/>
</dbReference>
<evidence type="ECO:0000313" key="9">
    <source>
        <dbReference type="EMBL" id="KAJ9688600.1"/>
    </source>
</evidence>
<feature type="zinc finger region" description="C3H1-type" evidence="6">
    <location>
        <begin position="6"/>
        <end position="35"/>
    </location>
</feature>
<protein>
    <recommendedName>
        <fullName evidence="8">C3H1-type domain-containing protein</fullName>
    </recommendedName>
</protein>
<feature type="compositionally biased region" description="Basic and acidic residues" evidence="7">
    <location>
        <begin position="490"/>
        <end position="499"/>
    </location>
</feature>
<evidence type="ECO:0000259" key="8">
    <source>
        <dbReference type="PROSITE" id="PS50103"/>
    </source>
</evidence>
<dbReference type="InterPro" id="IPR041686">
    <property type="entry name" value="Znf-CCCH_3"/>
</dbReference>
<keyword evidence="2" id="KW-0677">Repeat</keyword>
<keyword evidence="4 6" id="KW-0862">Zinc</keyword>
<keyword evidence="1 6" id="KW-0479">Metal-binding</keyword>
<dbReference type="Pfam" id="PF15663">
    <property type="entry name" value="zf-CCCH_3"/>
    <property type="match status" value="1"/>
</dbReference>
<feature type="domain" description="C3H1-type" evidence="8">
    <location>
        <begin position="87"/>
        <end position="114"/>
    </location>
</feature>
<keyword evidence="5" id="KW-0238">DNA-binding</keyword>
<evidence type="ECO:0000256" key="1">
    <source>
        <dbReference type="ARBA" id="ARBA00022723"/>
    </source>
</evidence>
<dbReference type="PANTHER" id="PTHR15725">
    <property type="entry name" value="ZN-FINGER, C-X8-C-X5-C-X3-H TYPE-CONTAINING"/>
    <property type="match status" value="1"/>
</dbReference>
<feature type="region of interest" description="Disordered" evidence="7">
    <location>
        <begin position="428"/>
        <end position="545"/>
    </location>
</feature>
<evidence type="ECO:0000256" key="7">
    <source>
        <dbReference type="SAM" id="MobiDB-lite"/>
    </source>
</evidence>
<dbReference type="Pfam" id="PF14608">
    <property type="entry name" value="zf-CCCH_2"/>
    <property type="match status" value="1"/>
</dbReference>
<dbReference type="InterPro" id="IPR000571">
    <property type="entry name" value="Znf_CCCH"/>
</dbReference>
<feature type="region of interest" description="Disordered" evidence="7">
    <location>
        <begin position="390"/>
        <end position="410"/>
    </location>
</feature>
<dbReference type="GO" id="GO:0003729">
    <property type="term" value="F:mRNA binding"/>
    <property type="evidence" value="ECO:0007669"/>
    <property type="project" value="TreeGrafter"/>
</dbReference>
<reference evidence="9 10" key="1">
    <citation type="journal article" date="2023" name="BMC Biotechnol.">
        <title>Vitis rotundifolia cv Carlos genome sequencing.</title>
        <authorList>
            <person name="Huff M."/>
            <person name="Hulse-Kemp A."/>
            <person name="Scheffler B."/>
            <person name="Youngblood R."/>
            <person name="Simpson S."/>
            <person name="Babiker E."/>
            <person name="Staton M."/>
        </authorList>
    </citation>
    <scope>NUCLEOTIDE SEQUENCE [LARGE SCALE GENOMIC DNA]</scope>
    <source>
        <tissue evidence="9">Leaf</tissue>
    </source>
</reference>
<dbReference type="PROSITE" id="PS50103">
    <property type="entry name" value="ZF_C3H1"/>
    <property type="match status" value="3"/>
</dbReference>
<sequence length="545" mass="61795">MEDELQKRNTDCVYFLASPLTCKKGMDCEYRHSEGARLNPRDCWYWLSGSCLNPACAFRHPLQPLDGHIEASSEPVTLSYHSSVPVNKTNTPCYFYYNGFCNKGERCSFLHGPDSSAPAWKSLKTASEVNDTCPPENNTLAGTETGPTLIGRQPNSVETARVTAIETQFQPKEDLQKSVFKNAFEQSSSPQISMSEYEEAAAVRSDSLLPAEGFNQSRSLLCTDQSSEEQVDGPIEPEERWESSPGFDVLVDNISENLVYEDEPEYLLALDGEGRELNGQFLGYDFEEPLEYDLMYPEAEILYDHRIYDSFDCLDNEHSSDHGRNIPGCSRERILDPILPRKRKNFPVELAVNGRSGLDLRDQLRKRRVIDGHSVARFSRRHDSSCLIGRTRERRRRHGMDQRLQGRSAPEVRKNIIGMLSENETLSNCGNKQGWVRRSRLPKSRQHYKEKGHSQRQHISSEDSRKPVSRERISTQEYTTFTGPKSLAQIKEEKRKAEENGEGFGKMGYSSKIPSADFQGPKPLSEILKDKRKLGSAMDGNIISS</sequence>
<name>A0AA39DM56_VITRO</name>
<evidence type="ECO:0000256" key="3">
    <source>
        <dbReference type="ARBA" id="ARBA00022771"/>
    </source>
</evidence>
<dbReference type="GO" id="GO:0003677">
    <property type="term" value="F:DNA binding"/>
    <property type="evidence" value="ECO:0007669"/>
    <property type="project" value="UniProtKB-KW"/>
</dbReference>
<evidence type="ECO:0000256" key="2">
    <source>
        <dbReference type="ARBA" id="ARBA00022737"/>
    </source>
</evidence>
<feature type="compositionally biased region" description="Polar residues" evidence="7">
    <location>
        <begin position="132"/>
        <end position="146"/>
    </location>
</feature>
<feature type="domain" description="C3H1-type" evidence="8">
    <location>
        <begin position="37"/>
        <end position="63"/>
    </location>
</feature>
<dbReference type="FunFam" id="4.10.1000.10:FF:000021">
    <property type="entry name" value="Zinc finger CCCH domain-containing protein 17"/>
    <property type="match status" value="1"/>
</dbReference>
<evidence type="ECO:0000256" key="5">
    <source>
        <dbReference type="ARBA" id="ARBA00023125"/>
    </source>
</evidence>
<comment type="caution">
    <text evidence="9">The sequence shown here is derived from an EMBL/GenBank/DDBJ whole genome shotgun (WGS) entry which is preliminary data.</text>
</comment>
<dbReference type="Gene3D" id="4.10.1000.10">
    <property type="entry name" value="Zinc finger, CCCH-type"/>
    <property type="match status" value="2"/>
</dbReference>
<dbReference type="Proteomes" id="UP001168098">
    <property type="component" value="Unassembled WGS sequence"/>
</dbReference>
<gene>
    <name evidence="9" type="ORF">PVL29_014314</name>
</gene>
<feature type="compositionally biased region" description="Basic and acidic residues" evidence="7">
    <location>
        <begin position="447"/>
        <end position="474"/>
    </location>
</feature>
<evidence type="ECO:0000256" key="4">
    <source>
        <dbReference type="ARBA" id="ARBA00022833"/>
    </source>
</evidence>
<dbReference type="PANTHER" id="PTHR15725:SF0">
    <property type="entry name" value="ZINC FINGER CCCH DOMAIN-CONTAINING PROTEIN 32-LIKE"/>
    <property type="match status" value="1"/>
</dbReference>
<organism evidence="9 10">
    <name type="scientific">Vitis rotundifolia</name>
    <name type="common">Muscadine grape</name>
    <dbReference type="NCBI Taxonomy" id="103349"/>
    <lineage>
        <taxon>Eukaryota</taxon>
        <taxon>Viridiplantae</taxon>
        <taxon>Streptophyta</taxon>
        <taxon>Embryophyta</taxon>
        <taxon>Tracheophyta</taxon>
        <taxon>Spermatophyta</taxon>
        <taxon>Magnoliopsida</taxon>
        <taxon>eudicotyledons</taxon>
        <taxon>Gunneridae</taxon>
        <taxon>Pentapetalae</taxon>
        <taxon>rosids</taxon>
        <taxon>Vitales</taxon>
        <taxon>Vitaceae</taxon>
        <taxon>Viteae</taxon>
        <taxon>Vitis</taxon>
    </lineage>
</organism>
<dbReference type="SMART" id="SM00356">
    <property type="entry name" value="ZnF_C3H1"/>
    <property type="match status" value="3"/>
</dbReference>
<feature type="zinc finger region" description="C3H1-type" evidence="6">
    <location>
        <begin position="87"/>
        <end position="114"/>
    </location>
</feature>
<feature type="zinc finger region" description="C3H1-type" evidence="6">
    <location>
        <begin position="37"/>
        <end position="63"/>
    </location>
</feature>
<keyword evidence="10" id="KW-1185">Reference proteome</keyword>
<accession>A0AA39DM56</accession>
<feature type="region of interest" description="Disordered" evidence="7">
    <location>
        <begin position="132"/>
        <end position="154"/>
    </location>
</feature>
<proteinExistence type="predicted"/>
<feature type="compositionally biased region" description="Basic residues" evidence="7">
    <location>
        <begin position="435"/>
        <end position="446"/>
    </location>
</feature>
<feature type="domain" description="C3H1-type" evidence="8">
    <location>
        <begin position="6"/>
        <end position="35"/>
    </location>
</feature>
<dbReference type="GO" id="GO:0008270">
    <property type="term" value="F:zinc ion binding"/>
    <property type="evidence" value="ECO:0007669"/>
    <property type="project" value="UniProtKB-KW"/>
</dbReference>